<dbReference type="InterPro" id="IPR014710">
    <property type="entry name" value="RmlC-like_jellyroll"/>
</dbReference>
<name>A0A6J4VBN6_9CYAN</name>
<feature type="domain" description="HTH crp-type" evidence="5">
    <location>
        <begin position="134"/>
        <end position="201"/>
    </location>
</feature>
<dbReference type="GO" id="GO:0005829">
    <property type="term" value="C:cytosol"/>
    <property type="evidence" value="ECO:0007669"/>
    <property type="project" value="TreeGrafter"/>
</dbReference>
<dbReference type="SMART" id="SM00419">
    <property type="entry name" value="HTH_CRP"/>
    <property type="match status" value="1"/>
</dbReference>
<organism evidence="6">
    <name type="scientific">uncultured Synechococcales cyanobacterium</name>
    <dbReference type="NCBI Taxonomy" id="1936017"/>
    <lineage>
        <taxon>Bacteria</taxon>
        <taxon>Bacillati</taxon>
        <taxon>Cyanobacteriota</taxon>
        <taxon>Cyanophyceae</taxon>
        <taxon>Synechococcales</taxon>
        <taxon>environmental samples</taxon>
    </lineage>
</organism>
<dbReference type="PANTHER" id="PTHR24567:SF74">
    <property type="entry name" value="HTH-TYPE TRANSCRIPTIONAL REGULATOR ARCR"/>
    <property type="match status" value="1"/>
</dbReference>
<dbReference type="InterPro" id="IPR036390">
    <property type="entry name" value="WH_DNA-bd_sf"/>
</dbReference>
<dbReference type="PROSITE" id="PS51063">
    <property type="entry name" value="HTH_CRP_2"/>
    <property type="match status" value="1"/>
</dbReference>
<dbReference type="SUPFAM" id="SSF46785">
    <property type="entry name" value="Winged helix' DNA-binding domain"/>
    <property type="match status" value="1"/>
</dbReference>
<accession>A0A6J4VBN6</accession>
<evidence type="ECO:0000259" key="5">
    <source>
        <dbReference type="PROSITE" id="PS51063"/>
    </source>
</evidence>
<dbReference type="AlphaFoldDB" id="A0A6J4VBN6"/>
<reference evidence="6" key="1">
    <citation type="submission" date="2020-02" db="EMBL/GenBank/DDBJ databases">
        <authorList>
            <person name="Meier V. D."/>
        </authorList>
    </citation>
    <scope>NUCLEOTIDE SEQUENCE</scope>
    <source>
        <strain evidence="6">AVDCRST_MAG81</strain>
    </source>
</reference>
<protein>
    <submittedName>
        <fullName evidence="6">Transcriptional regulator, Crp/Fnr family</fullName>
    </submittedName>
</protein>
<keyword evidence="1" id="KW-0805">Transcription regulation</keyword>
<dbReference type="InterPro" id="IPR000595">
    <property type="entry name" value="cNMP-bd_dom"/>
</dbReference>
<gene>
    <name evidence="6" type="ORF">AVDCRST_MAG81-3005</name>
</gene>
<dbReference type="PROSITE" id="PS50042">
    <property type="entry name" value="CNMP_BINDING_3"/>
    <property type="match status" value="1"/>
</dbReference>
<dbReference type="GO" id="GO:0003677">
    <property type="term" value="F:DNA binding"/>
    <property type="evidence" value="ECO:0007669"/>
    <property type="project" value="UniProtKB-KW"/>
</dbReference>
<evidence type="ECO:0000259" key="4">
    <source>
        <dbReference type="PROSITE" id="PS50042"/>
    </source>
</evidence>
<dbReference type="Pfam" id="PF13545">
    <property type="entry name" value="HTH_Crp_2"/>
    <property type="match status" value="1"/>
</dbReference>
<dbReference type="CDD" id="cd00038">
    <property type="entry name" value="CAP_ED"/>
    <property type="match status" value="1"/>
</dbReference>
<dbReference type="SMART" id="SM00100">
    <property type="entry name" value="cNMP"/>
    <property type="match status" value="1"/>
</dbReference>
<dbReference type="PANTHER" id="PTHR24567">
    <property type="entry name" value="CRP FAMILY TRANSCRIPTIONAL REGULATORY PROTEIN"/>
    <property type="match status" value="1"/>
</dbReference>
<dbReference type="InterPro" id="IPR050397">
    <property type="entry name" value="Env_Response_Regulators"/>
</dbReference>
<evidence type="ECO:0000256" key="2">
    <source>
        <dbReference type="ARBA" id="ARBA00023125"/>
    </source>
</evidence>
<dbReference type="Pfam" id="PF00027">
    <property type="entry name" value="cNMP_binding"/>
    <property type="match status" value="1"/>
</dbReference>
<dbReference type="GO" id="GO:0003700">
    <property type="term" value="F:DNA-binding transcription factor activity"/>
    <property type="evidence" value="ECO:0007669"/>
    <property type="project" value="TreeGrafter"/>
</dbReference>
<dbReference type="InterPro" id="IPR018490">
    <property type="entry name" value="cNMP-bd_dom_sf"/>
</dbReference>
<feature type="domain" description="Cyclic nucleotide-binding" evidence="4">
    <location>
        <begin position="19"/>
        <end position="77"/>
    </location>
</feature>
<dbReference type="InterPro" id="IPR012318">
    <property type="entry name" value="HTH_CRP"/>
</dbReference>
<evidence type="ECO:0000313" key="6">
    <source>
        <dbReference type="EMBL" id="CAA9572944.1"/>
    </source>
</evidence>
<sequence>MNLLTPDSLPPALQAATTYRDLTAEQVVFRQDEQALAIFIVETGRVRLDRYTKEGKTTVFQVARVGESFAESALFLDVHSCDALAEVPSRVIIYPKQPLLSALRNCPDLAEDFLERLVRKSQSLKARLELRSIRSARNRVLHYLLVEAQPGETTVNFDRPLKDVAGDLGLTPEVLYRTLARLEREGMITRTNQQITLHPSAA</sequence>
<evidence type="ECO:0000256" key="1">
    <source>
        <dbReference type="ARBA" id="ARBA00023015"/>
    </source>
</evidence>
<dbReference type="Gene3D" id="2.60.120.10">
    <property type="entry name" value="Jelly Rolls"/>
    <property type="match status" value="1"/>
</dbReference>
<dbReference type="SUPFAM" id="SSF51206">
    <property type="entry name" value="cAMP-binding domain-like"/>
    <property type="match status" value="1"/>
</dbReference>
<keyword evidence="2" id="KW-0238">DNA-binding</keyword>
<proteinExistence type="predicted"/>
<evidence type="ECO:0000256" key="3">
    <source>
        <dbReference type="ARBA" id="ARBA00023163"/>
    </source>
</evidence>
<dbReference type="EMBL" id="CADCWO010000103">
    <property type="protein sequence ID" value="CAA9572944.1"/>
    <property type="molecule type" value="Genomic_DNA"/>
</dbReference>
<keyword evidence="3" id="KW-0804">Transcription</keyword>